<dbReference type="EMBL" id="FOWZ01000002">
    <property type="protein sequence ID" value="SFP13714.1"/>
    <property type="molecule type" value="Genomic_DNA"/>
</dbReference>
<dbReference type="Gene3D" id="3.40.50.1820">
    <property type="entry name" value="alpha/beta hydrolase"/>
    <property type="match status" value="1"/>
</dbReference>
<dbReference type="Pfam" id="PF00561">
    <property type="entry name" value="Abhydrolase_1"/>
    <property type="match status" value="1"/>
</dbReference>
<feature type="domain" description="AB hydrolase-1" evidence="1">
    <location>
        <begin position="23"/>
        <end position="110"/>
    </location>
</feature>
<proteinExistence type="predicted"/>
<dbReference type="OrthoDB" id="9804723at2"/>
<dbReference type="SUPFAM" id="SSF53474">
    <property type="entry name" value="alpha/beta-Hydrolases"/>
    <property type="match status" value="1"/>
</dbReference>
<dbReference type="PANTHER" id="PTHR43433">
    <property type="entry name" value="HYDROLASE, ALPHA/BETA FOLD FAMILY PROTEIN"/>
    <property type="match status" value="1"/>
</dbReference>
<organism evidence="2 3">
    <name type="scientific">Qipengyuania nanhaisediminis</name>
    <dbReference type="NCBI Taxonomy" id="604088"/>
    <lineage>
        <taxon>Bacteria</taxon>
        <taxon>Pseudomonadati</taxon>
        <taxon>Pseudomonadota</taxon>
        <taxon>Alphaproteobacteria</taxon>
        <taxon>Sphingomonadales</taxon>
        <taxon>Erythrobacteraceae</taxon>
        <taxon>Qipengyuania</taxon>
    </lineage>
</organism>
<keyword evidence="3" id="KW-1185">Reference proteome</keyword>
<name>A0A1I5MW30_9SPHN</name>
<dbReference type="PANTHER" id="PTHR43433:SF5">
    <property type="entry name" value="AB HYDROLASE-1 DOMAIN-CONTAINING PROTEIN"/>
    <property type="match status" value="1"/>
</dbReference>
<dbReference type="InterPro" id="IPR029058">
    <property type="entry name" value="AB_hydrolase_fold"/>
</dbReference>
<evidence type="ECO:0000259" key="1">
    <source>
        <dbReference type="Pfam" id="PF00561"/>
    </source>
</evidence>
<accession>A0A1I5MW30</accession>
<evidence type="ECO:0000313" key="2">
    <source>
        <dbReference type="EMBL" id="SFP13714.1"/>
    </source>
</evidence>
<reference evidence="3" key="1">
    <citation type="submission" date="2016-10" db="EMBL/GenBank/DDBJ databases">
        <authorList>
            <person name="Varghese N."/>
            <person name="Submissions S."/>
        </authorList>
    </citation>
    <scope>NUCLEOTIDE SEQUENCE [LARGE SCALE GENOMIC DNA]</scope>
    <source>
        <strain evidence="3">CGMCC 1.7715</strain>
    </source>
</reference>
<dbReference type="Proteomes" id="UP000199331">
    <property type="component" value="Unassembled WGS sequence"/>
</dbReference>
<dbReference type="InterPro" id="IPR000073">
    <property type="entry name" value="AB_hydrolase_1"/>
</dbReference>
<dbReference type="STRING" id="604088.SAMN04488060_1603"/>
<dbReference type="RefSeq" id="WP_090479699.1">
    <property type="nucleotide sequence ID" value="NZ_FOWZ01000002.1"/>
</dbReference>
<dbReference type="AlphaFoldDB" id="A0A1I5MW30"/>
<sequence length="251" mass="27357">MSAEHFESFDGTRLAIHRVGEGKPLVLLHGLFSSAQMNWIKFGHAEEIASRGYEVIMLDFRVHGDSDAPEEPEKYPLNVLVRDVAALVDHLGLEDYDLGGFSLGARTSLHGVAHGILSPERLIVGGMGTAGLGEWGKRSAFFKRVIDEFDTIERGDPAYFSMQFLKSQGVNRTAARLLLDTMPDLDLAMLDNVSMPTLVVCGDEDRDNGSAEALAELLPNAEYAEVPGTHMGSVTKPDLGLAMADWLDRTA</sequence>
<evidence type="ECO:0000313" key="3">
    <source>
        <dbReference type="Proteomes" id="UP000199331"/>
    </source>
</evidence>
<dbReference type="InterPro" id="IPR050471">
    <property type="entry name" value="AB_hydrolase"/>
</dbReference>
<gene>
    <name evidence="2" type="ORF">SAMN04488060_1603</name>
</gene>
<protein>
    <submittedName>
        <fullName evidence="2">Pimeloyl-ACP methyl ester carboxylesterase</fullName>
    </submittedName>
</protein>